<gene>
    <name evidence="3" type="ORF">A7E75_00230</name>
</gene>
<dbReference type="InterPro" id="IPR010982">
    <property type="entry name" value="Lambda_DNA-bd_dom_sf"/>
</dbReference>
<dbReference type="KEGG" id="pace:A6070_08835"/>
<dbReference type="EMBL" id="CP015518">
    <property type="protein sequence ID" value="APG23621.1"/>
    <property type="molecule type" value="Genomic_DNA"/>
</dbReference>
<dbReference type="AlphaFoldDB" id="A0A1L3GCE6"/>
<keyword evidence="1" id="KW-0812">Transmembrane</keyword>
<dbReference type="SUPFAM" id="SSF47413">
    <property type="entry name" value="lambda repressor-like DNA-binding domains"/>
    <property type="match status" value="1"/>
</dbReference>
<feature type="transmembrane region" description="Helical" evidence="1">
    <location>
        <begin position="120"/>
        <end position="142"/>
    </location>
</feature>
<feature type="domain" description="HTH cro/C1-type" evidence="2">
    <location>
        <begin position="23"/>
        <end position="54"/>
    </location>
</feature>
<reference evidence="3 4" key="1">
    <citation type="journal article" date="2017" name="Genome Announc.">
        <title>Complete Genome Sequences of Two Acetylene-Fermenting Pelobacter acetylenicus Strains.</title>
        <authorList>
            <person name="Sutton J.M."/>
            <person name="Baesman S.M."/>
            <person name="Fierst J.L."/>
            <person name="Poret-Peterson A.T."/>
            <person name="Oremland R.S."/>
            <person name="Dunlap D.S."/>
            <person name="Akob D.M."/>
        </authorList>
    </citation>
    <scope>NUCLEOTIDE SEQUENCE [LARGE SCALE GENOMIC DNA]</scope>
    <source>
        <strain evidence="3 4">DSM 3247</strain>
    </source>
</reference>
<dbReference type="GO" id="GO:0003677">
    <property type="term" value="F:DNA binding"/>
    <property type="evidence" value="ECO:0007669"/>
    <property type="project" value="InterPro"/>
</dbReference>
<sequence>MDETTQKTVSAEMPAFPDFGTQLRMAREARGLTLHAMAEQSRIRQTYLQAFENGDLEKLPPAPYAVGFLRQYAVLLQLDPAPLVAAYRQVRPASQADDGPSEPDALLSDRRFRYRGTGRFWWYLAIGALLSVVIGLLIIGIAGKFAPKVEKSDGAEASIEETADEASGQTSTNVSVPAAPVVAGPVPAQPLISPSRAELALDSRMITFPLADGGSIFRLAAKGAGWLEIEADQRPLQSYDMQDGTLVEWTIRESAIIRLDIAGGMQAWVDGREVSLPGACTVVFARLSATADAPSPTAGSADVEGMSDAP</sequence>
<dbReference type="CDD" id="cd00093">
    <property type="entry name" value="HTH_XRE"/>
    <property type="match status" value="1"/>
</dbReference>
<dbReference type="RefSeq" id="WP_072285434.1">
    <property type="nucleotide sequence ID" value="NZ_CP015455.1"/>
</dbReference>
<dbReference type="OrthoDB" id="9797543at2"/>
<evidence type="ECO:0000259" key="2">
    <source>
        <dbReference type="PROSITE" id="PS50943"/>
    </source>
</evidence>
<dbReference type="SMART" id="SM00530">
    <property type="entry name" value="HTH_XRE"/>
    <property type="match status" value="1"/>
</dbReference>
<keyword evidence="1" id="KW-0472">Membrane</keyword>
<dbReference type="Pfam" id="PF13464">
    <property type="entry name" value="RodZ_C"/>
    <property type="match status" value="1"/>
</dbReference>
<proteinExistence type="predicted"/>
<dbReference type="Pfam" id="PF13413">
    <property type="entry name" value="HTH_25"/>
    <property type="match status" value="1"/>
</dbReference>
<dbReference type="InterPro" id="IPR025194">
    <property type="entry name" value="RodZ-like_C"/>
</dbReference>
<protein>
    <recommendedName>
        <fullName evidence="2">HTH cro/C1-type domain-containing protein</fullName>
    </recommendedName>
</protein>
<evidence type="ECO:0000313" key="3">
    <source>
        <dbReference type="EMBL" id="APG23621.1"/>
    </source>
</evidence>
<name>A0A1L3GCE6_SYNAC</name>
<dbReference type="STRING" id="29542.A6070_08835"/>
<evidence type="ECO:0000313" key="4">
    <source>
        <dbReference type="Proteomes" id="UP000182264"/>
    </source>
</evidence>
<dbReference type="Gene3D" id="1.10.260.40">
    <property type="entry name" value="lambda repressor-like DNA-binding domains"/>
    <property type="match status" value="1"/>
</dbReference>
<dbReference type="PANTHER" id="PTHR34475">
    <property type="match status" value="1"/>
</dbReference>
<dbReference type="PROSITE" id="PS50943">
    <property type="entry name" value="HTH_CROC1"/>
    <property type="match status" value="1"/>
</dbReference>
<accession>A0A1L3GCE6</accession>
<keyword evidence="1" id="KW-1133">Transmembrane helix</keyword>
<evidence type="ECO:0000256" key="1">
    <source>
        <dbReference type="SAM" id="Phobius"/>
    </source>
</evidence>
<dbReference type="PANTHER" id="PTHR34475:SF1">
    <property type="entry name" value="CYTOSKELETON PROTEIN RODZ"/>
    <property type="match status" value="1"/>
</dbReference>
<keyword evidence="4" id="KW-1185">Reference proteome</keyword>
<dbReference type="InterPro" id="IPR050400">
    <property type="entry name" value="Bact_Cytoskel_RodZ"/>
</dbReference>
<dbReference type="Proteomes" id="UP000182264">
    <property type="component" value="Chromosome"/>
</dbReference>
<organism evidence="3 4">
    <name type="scientific">Syntrophotalea acetylenica</name>
    <name type="common">Pelobacter acetylenicus</name>
    <dbReference type="NCBI Taxonomy" id="29542"/>
    <lineage>
        <taxon>Bacteria</taxon>
        <taxon>Pseudomonadati</taxon>
        <taxon>Thermodesulfobacteriota</taxon>
        <taxon>Desulfuromonadia</taxon>
        <taxon>Desulfuromonadales</taxon>
        <taxon>Syntrophotaleaceae</taxon>
        <taxon>Syntrophotalea</taxon>
    </lineage>
</organism>
<dbReference type="InterPro" id="IPR001387">
    <property type="entry name" value="Cro/C1-type_HTH"/>
</dbReference>